<evidence type="ECO:0000256" key="1">
    <source>
        <dbReference type="ARBA" id="ARBA00022603"/>
    </source>
</evidence>
<feature type="region of interest" description="Disordered" evidence="4">
    <location>
        <begin position="341"/>
        <end position="363"/>
    </location>
</feature>
<name>A0A6V8LNJ0_9BACT</name>
<evidence type="ECO:0000256" key="2">
    <source>
        <dbReference type="ARBA" id="ARBA00022679"/>
    </source>
</evidence>
<keyword evidence="3" id="KW-0949">S-adenosyl-L-methionine</keyword>
<protein>
    <submittedName>
        <fullName evidence="6">Malonyl-[acyl-carrier protein] O-methyltransferase</fullName>
        <ecNumber evidence="6">2.1.1.197</ecNumber>
    </submittedName>
</protein>
<dbReference type="RefSeq" id="WP_173084014.1">
    <property type="nucleotide sequence ID" value="NZ_BLTE01000008.1"/>
</dbReference>
<dbReference type="SUPFAM" id="SSF158997">
    <property type="entry name" value="Trm112p-like"/>
    <property type="match status" value="1"/>
</dbReference>
<dbReference type="PANTHER" id="PTHR43464:SF19">
    <property type="entry name" value="UBIQUINONE BIOSYNTHESIS O-METHYLTRANSFERASE, MITOCHONDRIAL"/>
    <property type="match status" value="1"/>
</dbReference>
<organism evidence="6 7">
    <name type="scientific">Fundidesulfovibrio magnetotacticus</name>
    <dbReference type="NCBI Taxonomy" id="2730080"/>
    <lineage>
        <taxon>Bacteria</taxon>
        <taxon>Pseudomonadati</taxon>
        <taxon>Thermodesulfobacteriota</taxon>
        <taxon>Desulfovibrionia</taxon>
        <taxon>Desulfovibrionales</taxon>
        <taxon>Desulfovibrionaceae</taxon>
        <taxon>Fundidesulfovibrio</taxon>
    </lineage>
</organism>
<reference evidence="6 7" key="2">
    <citation type="submission" date="2020-05" db="EMBL/GenBank/DDBJ databases">
        <title>Draft genome sequence of Desulfovibrio sp. strainFSS-1.</title>
        <authorList>
            <person name="Shimoshige H."/>
            <person name="Kobayashi H."/>
            <person name="Maekawa T."/>
        </authorList>
    </citation>
    <scope>NUCLEOTIDE SEQUENCE [LARGE SCALE GENOMIC DNA]</scope>
    <source>
        <strain evidence="6 7">SIID29052-01</strain>
    </source>
</reference>
<accession>A0A6V8LNJ0</accession>
<dbReference type="GO" id="GO:0008757">
    <property type="term" value="F:S-adenosylmethionine-dependent methyltransferase activity"/>
    <property type="evidence" value="ECO:0007669"/>
    <property type="project" value="InterPro"/>
</dbReference>
<dbReference type="EC" id="2.1.1.197" evidence="6"/>
<feature type="domain" description="Methyltransferase type 11" evidence="5">
    <location>
        <begin position="137"/>
        <end position="229"/>
    </location>
</feature>
<dbReference type="SUPFAM" id="SSF53335">
    <property type="entry name" value="S-adenosyl-L-methionine-dependent methyltransferases"/>
    <property type="match status" value="1"/>
</dbReference>
<comment type="caution">
    <text evidence="6">The sequence shown here is derived from an EMBL/GenBank/DDBJ whole genome shotgun (WGS) entry which is preliminary data.</text>
</comment>
<evidence type="ECO:0000256" key="4">
    <source>
        <dbReference type="SAM" id="MobiDB-lite"/>
    </source>
</evidence>
<dbReference type="GO" id="GO:0102130">
    <property type="term" value="F:malonyl-CoA methyltransferase activity"/>
    <property type="evidence" value="ECO:0007669"/>
    <property type="project" value="UniProtKB-EC"/>
</dbReference>
<dbReference type="Pfam" id="PF08241">
    <property type="entry name" value="Methyltransf_11"/>
    <property type="match status" value="1"/>
</dbReference>
<evidence type="ECO:0000313" key="7">
    <source>
        <dbReference type="Proteomes" id="UP000494245"/>
    </source>
</evidence>
<keyword evidence="7" id="KW-1185">Reference proteome</keyword>
<gene>
    <name evidence="6" type="primary">bioC_2</name>
    <name evidence="6" type="ORF">NNJEOMEG_02023</name>
</gene>
<evidence type="ECO:0000259" key="5">
    <source>
        <dbReference type="Pfam" id="PF08241"/>
    </source>
</evidence>
<evidence type="ECO:0000313" key="6">
    <source>
        <dbReference type="EMBL" id="GFK94183.1"/>
    </source>
</evidence>
<proteinExistence type="predicted"/>
<dbReference type="Proteomes" id="UP000494245">
    <property type="component" value="Unassembled WGS sequence"/>
</dbReference>
<keyword evidence="1 6" id="KW-0489">Methyltransferase</keyword>
<dbReference type="InterPro" id="IPR013216">
    <property type="entry name" value="Methyltransf_11"/>
</dbReference>
<reference evidence="6 7" key="1">
    <citation type="submission" date="2020-04" db="EMBL/GenBank/DDBJ databases">
        <authorList>
            <consortium name="Desulfovibrio sp. FSS-1 genome sequencing consortium"/>
            <person name="Shimoshige H."/>
            <person name="Kobayashi H."/>
            <person name="Maekawa T."/>
        </authorList>
    </citation>
    <scope>NUCLEOTIDE SEQUENCE [LARGE SCALE GENOMIC DNA]</scope>
    <source>
        <strain evidence="6 7">SIID29052-01</strain>
    </source>
</reference>
<keyword evidence="2 6" id="KW-0808">Transferase</keyword>
<dbReference type="InterPro" id="IPR029063">
    <property type="entry name" value="SAM-dependent_MTases_sf"/>
</dbReference>
<dbReference type="Gene3D" id="3.40.50.150">
    <property type="entry name" value="Vaccinia Virus protein VP39"/>
    <property type="match status" value="1"/>
</dbReference>
<dbReference type="PANTHER" id="PTHR43464">
    <property type="entry name" value="METHYLTRANSFERASE"/>
    <property type="match status" value="1"/>
</dbReference>
<dbReference type="GO" id="GO:0032259">
    <property type="term" value="P:methylation"/>
    <property type="evidence" value="ECO:0007669"/>
    <property type="project" value="UniProtKB-KW"/>
</dbReference>
<dbReference type="EMBL" id="BLTE01000008">
    <property type="protein sequence ID" value="GFK94183.1"/>
    <property type="molecule type" value="Genomic_DNA"/>
</dbReference>
<dbReference type="CDD" id="cd02440">
    <property type="entry name" value="AdoMet_MTases"/>
    <property type="match status" value="1"/>
</dbReference>
<dbReference type="AlphaFoldDB" id="A0A6V8LNJ0"/>
<sequence length="363" mass="40272">MRPDLLAFLRCPEDGSTLDLLPVEYSQDREPGDVAFGLLRSAGARRFYPVLAGVPVMLPGSVPPELLERASLEGADREACRACLSAPGEGFSFSGEWREFFDRGVTRTWGWLTSERLSMALLEAGVDEAFFPGKTVLDAGCGHGLLTGGFASLGAVTVGLDYSESLFAAEARRRSPDVHFVRGSVLAPPLAAEAFDLVYSSGVLHHTPDTREAFRRIAALARPGGLLYVFLYRWTLEPLPLAYNAVTEALRLVVSRLPERWQRRAVGAFTALAAPALRLAGDYQKRSRDEFFVSVYDSITPRHARRHTPTELACWFFENGYGPAALTHWDNHNGFGMAARRDHQERTPGVNYGQERSGRRRWR</sequence>
<evidence type="ECO:0000256" key="3">
    <source>
        <dbReference type="ARBA" id="ARBA00022691"/>
    </source>
</evidence>